<comment type="catalytic activity">
    <reaction evidence="11">
        <text>L-seryl-[protein] + ATP = O-phospho-L-seryl-[protein] + ADP + H(+)</text>
        <dbReference type="Rhea" id="RHEA:17989"/>
        <dbReference type="Rhea" id="RHEA-COMP:9863"/>
        <dbReference type="Rhea" id="RHEA-COMP:11604"/>
        <dbReference type="ChEBI" id="CHEBI:15378"/>
        <dbReference type="ChEBI" id="CHEBI:29999"/>
        <dbReference type="ChEBI" id="CHEBI:30616"/>
        <dbReference type="ChEBI" id="CHEBI:83421"/>
        <dbReference type="ChEBI" id="CHEBI:456216"/>
        <dbReference type="EC" id="2.7.11.1"/>
    </reaction>
</comment>
<protein>
    <recommendedName>
        <fullName evidence="2">non-specific serine/threonine protein kinase</fullName>
        <ecNumber evidence="2">2.7.11.1</ecNumber>
    </recommendedName>
</protein>
<evidence type="ECO:0000259" key="12">
    <source>
        <dbReference type="SMART" id="SM00090"/>
    </source>
</evidence>
<keyword evidence="9" id="KW-0460">Magnesium</keyword>
<dbReference type="EC" id="2.7.11.1" evidence="2"/>
<dbReference type="GO" id="GO:0004674">
    <property type="term" value="F:protein serine/threonine kinase activity"/>
    <property type="evidence" value="ECO:0007669"/>
    <property type="project" value="UniProtKB-KW"/>
</dbReference>
<keyword evidence="5" id="KW-0479">Metal-binding</keyword>
<dbReference type="InterPro" id="IPR018934">
    <property type="entry name" value="RIO_dom"/>
</dbReference>
<evidence type="ECO:0000256" key="11">
    <source>
        <dbReference type="ARBA" id="ARBA00048679"/>
    </source>
</evidence>
<dbReference type="Proteomes" id="UP000077066">
    <property type="component" value="Unassembled WGS sequence"/>
</dbReference>
<keyword evidence="7" id="KW-0418">Kinase</keyword>
<dbReference type="GO" id="GO:0046872">
    <property type="term" value="F:metal ion binding"/>
    <property type="evidence" value="ECO:0007669"/>
    <property type="project" value="UniProtKB-KW"/>
</dbReference>
<keyword evidence="14" id="KW-1185">Reference proteome</keyword>
<dbReference type="SUPFAM" id="SSF56112">
    <property type="entry name" value="Protein kinase-like (PK-like)"/>
    <property type="match status" value="1"/>
</dbReference>
<dbReference type="AlphaFoldDB" id="A0A166CHF9"/>
<dbReference type="EMBL" id="LWMT01000160">
    <property type="protein sequence ID" value="KZX14377.1"/>
    <property type="molecule type" value="Genomic_DNA"/>
</dbReference>
<evidence type="ECO:0000313" key="13">
    <source>
        <dbReference type="EMBL" id="KZX14377.1"/>
    </source>
</evidence>
<comment type="caution">
    <text evidence="13">The sequence shown here is derived from an EMBL/GenBank/DDBJ whole genome shotgun (WGS) entry which is preliminary data.</text>
</comment>
<evidence type="ECO:0000313" key="14">
    <source>
        <dbReference type="Proteomes" id="UP000077066"/>
    </source>
</evidence>
<dbReference type="OrthoDB" id="31344at2157"/>
<evidence type="ECO:0000256" key="1">
    <source>
        <dbReference type="ARBA" id="ARBA00009196"/>
    </source>
</evidence>
<sequence length="261" mass="30055">MNPKIAKADDDLEKINSRKRFKSDDDKRVGSEIFDKQTLETLYKLANHKYLDILNGAISTGKEANVLKGVLNNTTYLAVKIYRIATSDFKKMHFYIDGDPRFNVKSSSKRQLTTSWVNKEFRNLKRLKEAGVSCPAPITALNNVLILEFIGDSYGNPAQTFKNHKPDDLDQFIHDLLMETRKFIHDGKLIHGDLSSFNILNFNDYPVIIDVSQSVVLDHPIAKELFIRDIENLSLEFKKMNVEISTDMLKEKLDFYSIFKE</sequence>
<evidence type="ECO:0000256" key="3">
    <source>
        <dbReference type="ARBA" id="ARBA00022527"/>
    </source>
</evidence>
<dbReference type="STRING" id="55758.MBFIL_08940"/>
<dbReference type="PANTHER" id="PTHR45723">
    <property type="entry name" value="SERINE/THREONINE-PROTEIN KINASE RIO1"/>
    <property type="match status" value="1"/>
</dbReference>
<proteinExistence type="inferred from homology"/>
<keyword evidence="3" id="KW-0723">Serine/threonine-protein kinase</keyword>
<evidence type="ECO:0000256" key="10">
    <source>
        <dbReference type="ARBA" id="ARBA00047899"/>
    </source>
</evidence>
<feature type="domain" description="RIO kinase" evidence="12">
    <location>
        <begin position="23"/>
        <end position="260"/>
    </location>
</feature>
<dbReference type="Gene3D" id="1.10.510.10">
    <property type="entry name" value="Transferase(Phosphotransferase) domain 1"/>
    <property type="match status" value="1"/>
</dbReference>
<dbReference type="Gene3D" id="3.30.200.20">
    <property type="entry name" value="Phosphorylase Kinase, domain 1"/>
    <property type="match status" value="1"/>
</dbReference>
<evidence type="ECO:0000256" key="4">
    <source>
        <dbReference type="ARBA" id="ARBA00022679"/>
    </source>
</evidence>
<dbReference type="SMART" id="SM00090">
    <property type="entry name" value="RIO"/>
    <property type="match status" value="1"/>
</dbReference>
<keyword evidence="4" id="KW-0808">Transferase</keyword>
<reference evidence="13 14" key="1">
    <citation type="submission" date="2016-04" db="EMBL/GenBank/DDBJ databases">
        <title>Genome sequence of Methanobrevibacter filiformis DSM 11501.</title>
        <authorList>
            <person name="Poehlein A."/>
            <person name="Seedorf H."/>
            <person name="Daniel R."/>
        </authorList>
    </citation>
    <scope>NUCLEOTIDE SEQUENCE [LARGE SCALE GENOMIC DNA]</scope>
    <source>
        <strain evidence="13 14">DSM 11501</strain>
    </source>
</reference>
<evidence type="ECO:0000256" key="7">
    <source>
        <dbReference type="ARBA" id="ARBA00022777"/>
    </source>
</evidence>
<comment type="similarity">
    <text evidence="1">Belongs to the protein kinase superfamily. RIO-type Ser/Thr kinase family.</text>
</comment>
<dbReference type="PATRIC" id="fig|55758.3.peg.1011"/>
<dbReference type="Pfam" id="PF01163">
    <property type="entry name" value="RIO1"/>
    <property type="match status" value="1"/>
</dbReference>
<accession>A0A166CHF9</accession>
<keyword evidence="8" id="KW-0067">ATP-binding</keyword>
<comment type="catalytic activity">
    <reaction evidence="10">
        <text>L-threonyl-[protein] + ATP = O-phospho-L-threonyl-[protein] + ADP + H(+)</text>
        <dbReference type="Rhea" id="RHEA:46608"/>
        <dbReference type="Rhea" id="RHEA-COMP:11060"/>
        <dbReference type="Rhea" id="RHEA-COMP:11605"/>
        <dbReference type="ChEBI" id="CHEBI:15378"/>
        <dbReference type="ChEBI" id="CHEBI:30013"/>
        <dbReference type="ChEBI" id="CHEBI:30616"/>
        <dbReference type="ChEBI" id="CHEBI:61977"/>
        <dbReference type="ChEBI" id="CHEBI:456216"/>
        <dbReference type="EC" id="2.7.11.1"/>
    </reaction>
</comment>
<evidence type="ECO:0000256" key="2">
    <source>
        <dbReference type="ARBA" id="ARBA00012513"/>
    </source>
</evidence>
<organism evidence="13 14">
    <name type="scientific">Methanobrevibacter filiformis</name>
    <dbReference type="NCBI Taxonomy" id="55758"/>
    <lineage>
        <taxon>Archaea</taxon>
        <taxon>Methanobacteriati</taxon>
        <taxon>Methanobacteriota</taxon>
        <taxon>Methanomada group</taxon>
        <taxon>Methanobacteria</taxon>
        <taxon>Methanobacteriales</taxon>
        <taxon>Methanobacteriaceae</taxon>
        <taxon>Methanobrevibacter</taxon>
    </lineage>
</organism>
<dbReference type="CDD" id="cd05145">
    <property type="entry name" value="RIO1_like"/>
    <property type="match status" value="1"/>
</dbReference>
<gene>
    <name evidence="13" type="ORF">MBFIL_08940</name>
</gene>
<dbReference type="RefSeq" id="WP_066971908.1">
    <property type="nucleotide sequence ID" value="NZ_LWMT01000160.1"/>
</dbReference>
<evidence type="ECO:0000256" key="6">
    <source>
        <dbReference type="ARBA" id="ARBA00022741"/>
    </source>
</evidence>
<dbReference type="InterPro" id="IPR011009">
    <property type="entry name" value="Kinase-like_dom_sf"/>
</dbReference>
<keyword evidence="6" id="KW-0547">Nucleotide-binding</keyword>
<dbReference type="GO" id="GO:0005524">
    <property type="term" value="F:ATP binding"/>
    <property type="evidence" value="ECO:0007669"/>
    <property type="project" value="UniProtKB-KW"/>
</dbReference>
<dbReference type="InterPro" id="IPR051272">
    <property type="entry name" value="RIO-type_Ser/Thr_kinase"/>
</dbReference>
<name>A0A166CHF9_9EURY</name>
<evidence type="ECO:0000256" key="9">
    <source>
        <dbReference type="ARBA" id="ARBA00022842"/>
    </source>
</evidence>
<evidence type="ECO:0000256" key="5">
    <source>
        <dbReference type="ARBA" id="ARBA00022723"/>
    </source>
</evidence>
<evidence type="ECO:0000256" key="8">
    <source>
        <dbReference type="ARBA" id="ARBA00022840"/>
    </source>
</evidence>
<dbReference type="InterPro" id="IPR000687">
    <property type="entry name" value="RIO_kinase"/>
</dbReference>